<keyword evidence="1" id="KW-0812">Transmembrane</keyword>
<keyword evidence="3" id="KW-1185">Reference proteome</keyword>
<keyword evidence="1" id="KW-0472">Membrane</keyword>
<protein>
    <submittedName>
        <fullName evidence="2">Uncharacterized protein YdaL</fullName>
    </submittedName>
</protein>
<dbReference type="PROSITE" id="PS51257">
    <property type="entry name" value="PROKAR_LIPOPROTEIN"/>
    <property type="match status" value="1"/>
</dbReference>
<sequence length="583" mass="65493">MSLLGRLFIRKNIVPPVVIAIVLLFSCILFPFTGKAVSFAPENKKAHILVAYSTKDGKVNEKVRMLDMLLSHFSTHIVFKSANDVKQNDLSGITHLFYYGAVQTKLPQSFRTLGNNFKGSYTVIGANVGQLKDFDFVDATSQIPVNALMLSNGRQRSLPETELIYNTHVDPPAKILIKGVNTNGDHPLLVAKGSRYYFARSDLDDLFSLFLAEGLHHIFNEKTLAVHPAYLRLEDVHPMADPKKLMAVAKFLEKKHIPYMVAVIPVFKDPKTHKEYHYSDAPKVVKALKYMQENGGSIVMHGYTHQYRDSETGEGFEFWDVKNNAPISGDAGANEKTPNQQTFNNAKSYKLFLQKQKRFEGHYINQKLTKGIQELTAQGLYPLAFEAPHYTMSLEGYNIVSHYFSTYVGQIQTSNKDWHVMRTAPFVTRPSFLNGMLLLPETIGYVPEKEKNGVEMMMKNASGQLIVKDGIVAGFYHPYLGIDRLKKLVNQMAKIPDIKWIDLKKLDNKVLAANVTITSGSNGLHVQSTLLPHGDQLKSLGDKLQKATLLVVLTLVGLGIVLFIFGMVRNKVLDREKELHGRV</sequence>
<dbReference type="Pfam" id="PF10096">
    <property type="entry name" value="DUF2334"/>
    <property type="match status" value="1"/>
</dbReference>
<dbReference type="AlphaFoldDB" id="A0A4R2P4A8"/>
<proteinExistence type="predicted"/>
<dbReference type="CDD" id="cd10923">
    <property type="entry name" value="CE4_COG5298"/>
    <property type="match status" value="1"/>
</dbReference>
<organism evidence="2 3">
    <name type="scientific">Scopulibacillus darangshiensis</name>
    <dbReference type="NCBI Taxonomy" id="442528"/>
    <lineage>
        <taxon>Bacteria</taxon>
        <taxon>Bacillati</taxon>
        <taxon>Bacillota</taxon>
        <taxon>Bacilli</taxon>
        <taxon>Bacillales</taxon>
        <taxon>Sporolactobacillaceae</taxon>
        <taxon>Scopulibacillus</taxon>
    </lineage>
</organism>
<accession>A0A4R2P4A8</accession>
<evidence type="ECO:0000313" key="3">
    <source>
        <dbReference type="Proteomes" id="UP000295416"/>
    </source>
</evidence>
<dbReference type="Proteomes" id="UP000295416">
    <property type="component" value="Unassembled WGS sequence"/>
</dbReference>
<name>A0A4R2P4A8_9BACL</name>
<dbReference type="InterPro" id="IPR018763">
    <property type="entry name" value="DUF2334"/>
</dbReference>
<comment type="caution">
    <text evidence="2">The sequence shown here is derived from an EMBL/GenBank/DDBJ whole genome shotgun (WGS) entry which is preliminary data.</text>
</comment>
<evidence type="ECO:0000256" key="1">
    <source>
        <dbReference type="SAM" id="Phobius"/>
    </source>
</evidence>
<feature type="transmembrane region" description="Helical" evidence="1">
    <location>
        <begin position="12"/>
        <end position="32"/>
    </location>
</feature>
<keyword evidence="1" id="KW-1133">Transmembrane helix</keyword>
<gene>
    <name evidence="2" type="ORF">EV207_11311</name>
</gene>
<reference evidence="2 3" key="1">
    <citation type="submission" date="2019-03" db="EMBL/GenBank/DDBJ databases">
        <title>Genomic Encyclopedia of Type Strains, Phase IV (KMG-IV): sequencing the most valuable type-strain genomes for metagenomic binning, comparative biology and taxonomic classification.</title>
        <authorList>
            <person name="Goeker M."/>
        </authorList>
    </citation>
    <scope>NUCLEOTIDE SEQUENCE [LARGE SCALE GENOMIC DNA]</scope>
    <source>
        <strain evidence="2 3">DSM 19377</strain>
    </source>
</reference>
<dbReference type="OrthoDB" id="2339428at2"/>
<evidence type="ECO:0000313" key="2">
    <source>
        <dbReference type="EMBL" id="TCP28978.1"/>
    </source>
</evidence>
<feature type="transmembrane region" description="Helical" evidence="1">
    <location>
        <begin position="547"/>
        <end position="568"/>
    </location>
</feature>
<dbReference type="RefSeq" id="WP_132746096.1">
    <property type="nucleotide sequence ID" value="NZ_SLXK01000013.1"/>
</dbReference>
<dbReference type="EMBL" id="SLXK01000013">
    <property type="protein sequence ID" value="TCP28978.1"/>
    <property type="molecule type" value="Genomic_DNA"/>
</dbReference>